<dbReference type="STRING" id="930129.SAMN05216352_12150"/>
<feature type="non-terminal residue" evidence="2">
    <location>
        <position position="53"/>
    </location>
</feature>
<proteinExistence type="predicted"/>
<organism evidence="2 3">
    <name type="scientific">Alteribacillus bidgolensis</name>
    <dbReference type="NCBI Taxonomy" id="930129"/>
    <lineage>
        <taxon>Bacteria</taxon>
        <taxon>Bacillati</taxon>
        <taxon>Bacillota</taxon>
        <taxon>Bacilli</taxon>
        <taxon>Bacillales</taxon>
        <taxon>Bacillaceae</taxon>
        <taxon>Alteribacillus</taxon>
    </lineage>
</organism>
<feature type="domain" description="NodB homology" evidence="1">
    <location>
        <begin position="1"/>
        <end position="53"/>
    </location>
</feature>
<protein>
    <submittedName>
        <fullName evidence="2">Polysaccharide deacetylase</fullName>
    </submittedName>
</protein>
<name>A0A1G8QSM1_9BACI</name>
<gene>
    <name evidence="2" type="ORF">SAMN05216352_12150</name>
</gene>
<accession>A0A1G8QSM1</accession>
<dbReference type="AlphaFoldDB" id="A0A1G8QSM1"/>
<reference evidence="2 3" key="1">
    <citation type="submission" date="2016-10" db="EMBL/GenBank/DDBJ databases">
        <authorList>
            <person name="de Groot N.N."/>
        </authorList>
    </citation>
    <scope>NUCLEOTIDE SEQUENCE [LARGE SCALE GENOMIC DNA]</scope>
    <source>
        <strain evidence="3">P4B,CCM 7963,CECT 7998,DSM 25260,IBRC-M 10614,KCTC 13821</strain>
    </source>
</reference>
<dbReference type="PROSITE" id="PS51677">
    <property type="entry name" value="NODB"/>
    <property type="match status" value="1"/>
</dbReference>
<dbReference type="Proteomes" id="UP000199017">
    <property type="component" value="Unassembled WGS sequence"/>
</dbReference>
<dbReference type="Pfam" id="PF01522">
    <property type="entry name" value="Polysacc_deac_1"/>
    <property type="match status" value="1"/>
</dbReference>
<evidence type="ECO:0000313" key="2">
    <source>
        <dbReference type="EMBL" id="SDJ07345.1"/>
    </source>
</evidence>
<evidence type="ECO:0000313" key="3">
    <source>
        <dbReference type="Proteomes" id="UP000199017"/>
    </source>
</evidence>
<dbReference type="InterPro" id="IPR011330">
    <property type="entry name" value="Glyco_hydro/deAcase_b/a-brl"/>
</dbReference>
<dbReference type="InterPro" id="IPR002509">
    <property type="entry name" value="NODB_dom"/>
</dbReference>
<dbReference type="EMBL" id="FNDU01000021">
    <property type="protein sequence ID" value="SDJ07345.1"/>
    <property type="molecule type" value="Genomic_DNA"/>
</dbReference>
<dbReference type="SUPFAM" id="SSF88713">
    <property type="entry name" value="Glycoside hydrolase/deacetylase"/>
    <property type="match status" value="1"/>
</dbReference>
<dbReference type="GO" id="GO:0016810">
    <property type="term" value="F:hydrolase activity, acting on carbon-nitrogen (but not peptide) bonds"/>
    <property type="evidence" value="ECO:0007669"/>
    <property type="project" value="InterPro"/>
</dbReference>
<sequence length="53" mass="6182">MPELTDQQFNENIQSTTAEIEKIIGVKPDLFRPPFGEIEDRQVEMLNKQGYRS</sequence>
<dbReference type="RefSeq" id="WP_175488390.1">
    <property type="nucleotide sequence ID" value="NZ_FNDU01000021.1"/>
</dbReference>
<keyword evidence="3" id="KW-1185">Reference proteome</keyword>
<dbReference type="GO" id="GO:0005975">
    <property type="term" value="P:carbohydrate metabolic process"/>
    <property type="evidence" value="ECO:0007669"/>
    <property type="project" value="InterPro"/>
</dbReference>
<evidence type="ECO:0000259" key="1">
    <source>
        <dbReference type="PROSITE" id="PS51677"/>
    </source>
</evidence>
<dbReference type="Gene3D" id="3.20.20.370">
    <property type="entry name" value="Glycoside hydrolase/deacetylase"/>
    <property type="match status" value="1"/>
</dbReference>